<dbReference type="OrthoDB" id="10063861at2759"/>
<protein>
    <submittedName>
        <fullName evidence="4">Rad51</fullName>
    </submittedName>
</protein>
<gene>
    <name evidence="4" type="ORF">OESDEN_24775</name>
</gene>
<dbReference type="InterPro" id="IPR013632">
    <property type="entry name" value="Rad51_C"/>
</dbReference>
<feature type="domain" description="RecA family profile 1" evidence="3">
    <location>
        <begin position="25"/>
        <end position="196"/>
    </location>
</feature>
<dbReference type="EMBL" id="KN612577">
    <property type="protein sequence ID" value="KHJ75609.1"/>
    <property type="molecule type" value="Genomic_DNA"/>
</dbReference>
<dbReference type="GO" id="GO:0000400">
    <property type="term" value="F:four-way junction DNA binding"/>
    <property type="evidence" value="ECO:0007669"/>
    <property type="project" value="TreeGrafter"/>
</dbReference>
<evidence type="ECO:0000313" key="4">
    <source>
        <dbReference type="EMBL" id="KHJ75609.1"/>
    </source>
</evidence>
<dbReference type="GO" id="GO:0000724">
    <property type="term" value="P:double-strand break repair via homologous recombination"/>
    <property type="evidence" value="ECO:0007669"/>
    <property type="project" value="TreeGrafter"/>
</dbReference>
<dbReference type="InterPro" id="IPR051988">
    <property type="entry name" value="HRR_RAD51_Paralog"/>
</dbReference>
<dbReference type="GO" id="GO:0005524">
    <property type="term" value="F:ATP binding"/>
    <property type="evidence" value="ECO:0007669"/>
    <property type="project" value="InterPro"/>
</dbReference>
<dbReference type="AlphaFoldDB" id="A0A0B1RSJ0"/>
<dbReference type="GO" id="GO:0140664">
    <property type="term" value="F:ATP-dependent DNA damage sensor activity"/>
    <property type="evidence" value="ECO:0007669"/>
    <property type="project" value="InterPro"/>
</dbReference>
<dbReference type="GO" id="GO:0007131">
    <property type="term" value="P:reciprocal meiotic recombination"/>
    <property type="evidence" value="ECO:0007669"/>
    <property type="project" value="TreeGrafter"/>
</dbReference>
<dbReference type="GO" id="GO:0000723">
    <property type="term" value="P:telomere maintenance"/>
    <property type="evidence" value="ECO:0007669"/>
    <property type="project" value="TreeGrafter"/>
</dbReference>
<proteinExistence type="predicted"/>
<dbReference type="Pfam" id="PF08423">
    <property type="entry name" value="Rad51"/>
    <property type="match status" value="1"/>
</dbReference>
<accession>A0A0B1RSJ0</accession>
<dbReference type="Gene3D" id="3.40.50.300">
    <property type="entry name" value="P-loop containing nucleotide triphosphate hydrolases"/>
    <property type="match status" value="1"/>
</dbReference>
<keyword evidence="2" id="KW-0539">Nucleus</keyword>
<name>A0A0B1RSJ0_OESDE</name>
<sequence>MTKKSEKSLVVFKTARELHEFECTTSSPLPSGCHNLDRLIGGGFFPGCVTEISGEAGCGKSQICMQLAATTIANGRNVICIETERGFSVNRVRPGVSFLNDQFQMLEFRSKHIDSALQRLLISSPSTLEQLMNVLCRLEDSSQELDEASVVIVDALATFFRGCNAKEDFQKWRNVLAILFNIAFHHNVAVVYVNHVTSRPDSTSGEWTTAPFLSKGLFRRPTVQLWLERTADDSGTRRTVTVLKSPFSPKSTAECIITNFAGVSEERNEIIMELDIDDFEKSVVGVHSYLKMKLRQKSNQKPFLQLELRDRGTIHELPMGVYFPPIKTVMRVLQSLKHVGNKNITLKVSNSGEMHLKCRMDRAEVAVYFSDLANDTITGEHSIT</sequence>
<dbReference type="GO" id="GO:0033063">
    <property type="term" value="C:Rad51B-Rad51C-Rad51D-XRCC2 complex"/>
    <property type="evidence" value="ECO:0007669"/>
    <property type="project" value="TreeGrafter"/>
</dbReference>
<evidence type="ECO:0000256" key="2">
    <source>
        <dbReference type="ARBA" id="ARBA00023242"/>
    </source>
</evidence>
<dbReference type="PROSITE" id="PS50162">
    <property type="entry name" value="RECA_2"/>
    <property type="match status" value="1"/>
</dbReference>
<evidence type="ECO:0000313" key="5">
    <source>
        <dbReference type="Proteomes" id="UP000053660"/>
    </source>
</evidence>
<evidence type="ECO:0000259" key="3">
    <source>
        <dbReference type="PROSITE" id="PS50162"/>
    </source>
</evidence>
<comment type="subcellular location">
    <subcellularLocation>
        <location evidence="1">Nucleus</location>
    </subcellularLocation>
</comment>
<dbReference type="InterPro" id="IPR027417">
    <property type="entry name" value="P-loop_NTPase"/>
</dbReference>
<dbReference type="GO" id="GO:0042148">
    <property type="term" value="P:DNA strand invasion"/>
    <property type="evidence" value="ECO:0007669"/>
    <property type="project" value="TreeGrafter"/>
</dbReference>
<dbReference type="GO" id="GO:0005657">
    <property type="term" value="C:replication fork"/>
    <property type="evidence" value="ECO:0007669"/>
    <property type="project" value="TreeGrafter"/>
</dbReference>
<dbReference type="GO" id="GO:0005815">
    <property type="term" value="C:microtubule organizing center"/>
    <property type="evidence" value="ECO:0007669"/>
    <property type="project" value="TreeGrafter"/>
</dbReference>
<dbReference type="Proteomes" id="UP000053660">
    <property type="component" value="Unassembled WGS sequence"/>
</dbReference>
<dbReference type="Gene3D" id="3.70.10.10">
    <property type="match status" value="1"/>
</dbReference>
<organism evidence="4 5">
    <name type="scientific">Oesophagostomum dentatum</name>
    <name type="common">Nodular worm</name>
    <dbReference type="NCBI Taxonomy" id="61180"/>
    <lineage>
        <taxon>Eukaryota</taxon>
        <taxon>Metazoa</taxon>
        <taxon>Ecdysozoa</taxon>
        <taxon>Nematoda</taxon>
        <taxon>Chromadorea</taxon>
        <taxon>Rhabditida</taxon>
        <taxon>Rhabditina</taxon>
        <taxon>Rhabditomorpha</taxon>
        <taxon>Strongyloidea</taxon>
        <taxon>Strongylidae</taxon>
        <taxon>Oesophagostomum</taxon>
    </lineage>
</organism>
<dbReference type="SUPFAM" id="SSF52540">
    <property type="entry name" value="P-loop containing nucleoside triphosphate hydrolases"/>
    <property type="match status" value="1"/>
</dbReference>
<dbReference type="InterPro" id="IPR020588">
    <property type="entry name" value="RecA_ATP-bd"/>
</dbReference>
<dbReference type="PANTHER" id="PTHR46457:SF1">
    <property type="entry name" value="DNA REPAIR PROTEIN RAD51 HOMOLOG 4"/>
    <property type="match status" value="1"/>
</dbReference>
<keyword evidence="5" id="KW-1185">Reference proteome</keyword>
<evidence type="ECO:0000256" key="1">
    <source>
        <dbReference type="ARBA" id="ARBA00004123"/>
    </source>
</evidence>
<reference evidence="4 5" key="1">
    <citation type="submission" date="2014-03" db="EMBL/GenBank/DDBJ databases">
        <title>Draft genome of the hookworm Oesophagostomum dentatum.</title>
        <authorList>
            <person name="Mitreva M."/>
        </authorList>
    </citation>
    <scope>NUCLEOTIDE SEQUENCE [LARGE SCALE GENOMIC DNA]</scope>
    <source>
        <strain evidence="4 5">OD-Hann</strain>
    </source>
</reference>
<dbReference type="GO" id="GO:0003697">
    <property type="term" value="F:single-stranded DNA binding"/>
    <property type="evidence" value="ECO:0007669"/>
    <property type="project" value="TreeGrafter"/>
</dbReference>
<dbReference type="PANTHER" id="PTHR46457">
    <property type="entry name" value="DNA REPAIR PROTEIN RAD51 HOMOLOG 4"/>
    <property type="match status" value="1"/>
</dbReference>